<keyword evidence="4" id="KW-1185">Reference proteome</keyword>
<dbReference type="Proteomes" id="UP000011082">
    <property type="component" value="Unassembled WGS sequence"/>
</dbReference>
<organism evidence="3 4">
    <name type="scientific">Vittaforma corneae (strain ATCC 50505)</name>
    <name type="common">Microsporidian parasite</name>
    <name type="synonym">Nosema corneum</name>
    <dbReference type="NCBI Taxonomy" id="993615"/>
    <lineage>
        <taxon>Eukaryota</taxon>
        <taxon>Fungi</taxon>
        <taxon>Fungi incertae sedis</taxon>
        <taxon>Microsporidia</taxon>
        <taxon>Nosematidae</taxon>
        <taxon>Vittaforma</taxon>
    </lineage>
</organism>
<dbReference type="VEuPathDB" id="MicrosporidiaDB:VICG_01768"/>
<proteinExistence type="predicted"/>
<dbReference type="GeneID" id="19882478"/>
<protein>
    <submittedName>
        <fullName evidence="3">Uncharacterized protein</fullName>
    </submittedName>
</protein>
<accession>L2GKM8</accession>
<evidence type="ECO:0000313" key="4">
    <source>
        <dbReference type="Proteomes" id="UP000011082"/>
    </source>
</evidence>
<evidence type="ECO:0000256" key="1">
    <source>
        <dbReference type="SAM" id="MobiDB-lite"/>
    </source>
</evidence>
<sequence>MRFASVLFICLAAATFSSLSNTAESWYTSASTTVHSRLGAVDAYFKKLTATYFDCLKVFFSSMRNEITRRQLNKPMHSMKEFLDRMRSYVLKGRRIVEEEKKIEVEEQEEKERKRKEEEKSEL</sequence>
<dbReference type="RefSeq" id="XP_007605213.1">
    <property type="nucleotide sequence ID" value="XM_007605151.1"/>
</dbReference>
<evidence type="ECO:0000256" key="2">
    <source>
        <dbReference type="SAM" id="SignalP"/>
    </source>
</evidence>
<feature type="chain" id="PRO_5003960228" evidence="2">
    <location>
        <begin position="26"/>
        <end position="123"/>
    </location>
</feature>
<dbReference type="EMBL" id="JH370148">
    <property type="protein sequence ID" value="ELA41169.1"/>
    <property type="molecule type" value="Genomic_DNA"/>
</dbReference>
<reference evidence="4" key="1">
    <citation type="submission" date="2011-05" db="EMBL/GenBank/DDBJ databases">
        <title>The genome sequence of Vittaforma corneae strain ATCC 50505.</title>
        <authorList>
            <consortium name="The Broad Institute Genome Sequencing Platform"/>
            <person name="Cuomo C."/>
            <person name="Didier E."/>
            <person name="Bowers L."/>
            <person name="Young S.K."/>
            <person name="Zeng Q."/>
            <person name="Gargeya S."/>
            <person name="Fitzgerald M."/>
            <person name="Haas B."/>
            <person name="Abouelleil A."/>
            <person name="Alvarado L."/>
            <person name="Arachchi H.M."/>
            <person name="Berlin A."/>
            <person name="Chapman S.B."/>
            <person name="Gearin G."/>
            <person name="Goldberg J."/>
            <person name="Griggs A."/>
            <person name="Gujja S."/>
            <person name="Hansen M."/>
            <person name="Heiman D."/>
            <person name="Howarth C."/>
            <person name="Larimer J."/>
            <person name="Lui A."/>
            <person name="MacDonald P.J.P."/>
            <person name="McCowen C."/>
            <person name="Montmayeur A."/>
            <person name="Murphy C."/>
            <person name="Neiman D."/>
            <person name="Pearson M."/>
            <person name="Priest M."/>
            <person name="Roberts A."/>
            <person name="Saif S."/>
            <person name="Shea T."/>
            <person name="Sisk P."/>
            <person name="Stolte C."/>
            <person name="Sykes S."/>
            <person name="Wortman J."/>
            <person name="Nusbaum C."/>
            <person name="Birren B."/>
        </authorList>
    </citation>
    <scope>NUCLEOTIDE SEQUENCE [LARGE SCALE GENOMIC DNA]</scope>
    <source>
        <strain evidence="4">ATCC 50505</strain>
    </source>
</reference>
<feature type="region of interest" description="Disordered" evidence="1">
    <location>
        <begin position="102"/>
        <end position="123"/>
    </location>
</feature>
<dbReference type="InParanoid" id="L2GKM8"/>
<keyword evidence="2" id="KW-0732">Signal</keyword>
<name>L2GKM8_VITCO</name>
<gene>
    <name evidence="3" type="ORF">VICG_01768</name>
</gene>
<dbReference type="AlphaFoldDB" id="L2GKM8"/>
<feature type="signal peptide" evidence="2">
    <location>
        <begin position="1"/>
        <end position="25"/>
    </location>
</feature>
<evidence type="ECO:0000313" key="3">
    <source>
        <dbReference type="EMBL" id="ELA41169.1"/>
    </source>
</evidence>
<dbReference type="HOGENOM" id="CLU_2016975_0_0_1"/>